<feature type="transmembrane region" description="Helical" evidence="3">
    <location>
        <begin position="907"/>
        <end position="926"/>
    </location>
</feature>
<feature type="compositionally biased region" description="Polar residues" evidence="2">
    <location>
        <begin position="521"/>
        <end position="535"/>
    </location>
</feature>
<dbReference type="Proteomes" id="UP000287166">
    <property type="component" value="Unassembled WGS sequence"/>
</dbReference>
<feature type="compositionally biased region" description="Polar residues" evidence="2">
    <location>
        <begin position="181"/>
        <end position="202"/>
    </location>
</feature>
<feature type="transmembrane region" description="Helical" evidence="3">
    <location>
        <begin position="975"/>
        <end position="992"/>
    </location>
</feature>
<dbReference type="STRING" id="139825.A0A401G688"/>
<name>A0A401G688_9APHY</name>
<feature type="region of interest" description="Disordered" evidence="2">
    <location>
        <begin position="419"/>
        <end position="438"/>
    </location>
</feature>
<evidence type="ECO:0000256" key="1">
    <source>
        <dbReference type="SAM" id="Coils"/>
    </source>
</evidence>
<evidence type="ECO:0000256" key="2">
    <source>
        <dbReference type="SAM" id="MobiDB-lite"/>
    </source>
</evidence>
<feature type="compositionally biased region" description="Polar residues" evidence="2">
    <location>
        <begin position="90"/>
        <end position="102"/>
    </location>
</feature>
<feature type="region of interest" description="Disordered" evidence="2">
    <location>
        <begin position="48"/>
        <end position="160"/>
    </location>
</feature>
<feature type="region of interest" description="Disordered" evidence="2">
    <location>
        <begin position="511"/>
        <end position="613"/>
    </location>
</feature>
<feature type="region of interest" description="Disordered" evidence="2">
    <location>
        <begin position="250"/>
        <end position="287"/>
    </location>
</feature>
<feature type="region of interest" description="Disordered" evidence="2">
    <location>
        <begin position="448"/>
        <end position="485"/>
    </location>
</feature>
<feature type="region of interest" description="Disordered" evidence="2">
    <location>
        <begin position="173"/>
        <end position="210"/>
    </location>
</feature>
<dbReference type="InParanoid" id="A0A401G688"/>
<feature type="transmembrane region" description="Helical" evidence="3">
    <location>
        <begin position="947"/>
        <end position="969"/>
    </location>
</feature>
<dbReference type="RefSeq" id="XP_027608595.1">
    <property type="nucleotide sequence ID" value="XM_027752794.1"/>
</dbReference>
<keyword evidence="5" id="KW-1185">Reference proteome</keyword>
<evidence type="ECO:0000313" key="4">
    <source>
        <dbReference type="EMBL" id="GBE77682.1"/>
    </source>
</evidence>
<dbReference type="GeneID" id="38774599"/>
<evidence type="ECO:0000313" key="5">
    <source>
        <dbReference type="Proteomes" id="UP000287166"/>
    </source>
</evidence>
<gene>
    <name evidence="4" type="ORF">SCP_0105640</name>
</gene>
<dbReference type="OrthoDB" id="3190515at2759"/>
<accession>A0A401G688</accession>
<sequence>MAEAGPSSPTRTFPSAPIAVGTSSASQSKRSRIRFPVDDSLSSLADADSGIASVGLGPPPLVRRSTLTGNAKNPPALARGDGRRRVRSATAHTSFDGQSRSQKAGDMGPPPSKILSTTSRKGGRKERELQGNVFSDGSTGDSHSVAFSDEYDLSREDPRILEEVERALKLKARREARMKASQSISQPRTDMTSSYPTQTSPARASIQIPPPVMTQGDFVVESDVDFSPSVGTIPLHPVPFSHDGGATLDWAGSASEDEKPEKRWALHMNRRKTKDRSSGPSSRTVVEKQDSLFADKLTLIKNKAKSDTLRKAAITSNQLRRRYSILLTPSPAVPVSILDVARWYDKQEPTMKASLEKAEPLTWLKHLWDKGGRKTLRSPRTLSAKIIEEYVKAHTTPQAMETIPEDEIAPEASSIMVSYPESKSPTSTSILEPSISRNRSSYDTQVSFEPVVDSGRDSLGSRPSSEGFTRYWRQSLPNGTDSTRSSIYSNMFSGVSPTNSRLHLRDITKRVRRRGHGSEEALSSAQESISGQSASEDGHGRTGQAPDVSVPELRTQDDSATAAEQRSALHVASVSVDQSQLTEIPAENSWQRDDAEEPTAKREDFSAQDVSSSIPKNARCIRKRLSLPSSGLRLLREHEKRQREEVDEENEKREYERKAQILEDTVSHNSRTRRLLQRVATCIREYDSVQSSLSSVLGMPYPKVPHEMLEAFTYDPCAVTGVTRSLKGWRAVEDIHDRIHRQRKTLRTFGPAFSTDSISSSPGSTPRNIFDDPIASLMQSLKELEKHRQLIVRQAEKVIETLAGVKNVHSDVKREYNETLAHTSLVYPELSQIAVLEGNYRNHYQQFWDLSLDALTLLLDTVTPFWRNYGKVIGEDVQDFLIIPWYRNEFTGEPKRYPIKAFPQRSFRHWIGLTCLSFLSCCITLLQARAAVTLTVNCNLPWITHSGLRYLFFPLYLIGLLIQWCAVLVEGSIVVAQWGVVVWWMGWAVNIFT</sequence>
<keyword evidence="1" id="KW-0175">Coiled coil</keyword>
<dbReference type="AlphaFoldDB" id="A0A401G688"/>
<keyword evidence="3" id="KW-0812">Transmembrane</keyword>
<feature type="coiled-coil region" evidence="1">
    <location>
        <begin position="632"/>
        <end position="665"/>
    </location>
</feature>
<proteinExistence type="predicted"/>
<feature type="region of interest" description="Disordered" evidence="2">
    <location>
        <begin position="1"/>
        <end position="33"/>
    </location>
</feature>
<feature type="compositionally biased region" description="Polar residues" evidence="2">
    <location>
        <begin position="475"/>
        <end position="485"/>
    </location>
</feature>
<organism evidence="4 5">
    <name type="scientific">Sparassis crispa</name>
    <dbReference type="NCBI Taxonomy" id="139825"/>
    <lineage>
        <taxon>Eukaryota</taxon>
        <taxon>Fungi</taxon>
        <taxon>Dikarya</taxon>
        <taxon>Basidiomycota</taxon>
        <taxon>Agaricomycotina</taxon>
        <taxon>Agaricomycetes</taxon>
        <taxon>Polyporales</taxon>
        <taxon>Sparassidaceae</taxon>
        <taxon>Sparassis</taxon>
    </lineage>
</organism>
<reference evidence="4 5" key="1">
    <citation type="journal article" date="2018" name="Sci. Rep.">
        <title>Genome sequence of the cauliflower mushroom Sparassis crispa (Hanabiratake) and its association with beneficial usage.</title>
        <authorList>
            <person name="Kiyama R."/>
            <person name="Furutani Y."/>
            <person name="Kawaguchi K."/>
            <person name="Nakanishi T."/>
        </authorList>
    </citation>
    <scope>NUCLEOTIDE SEQUENCE [LARGE SCALE GENOMIC DNA]</scope>
</reference>
<feature type="compositionally biased region" description="Polar residues" evidence="2">
    <location>
        <begin position="421"/>
        <end position="438"/>
    </location>
</feature>
<feature type="compositionally biased region" description="Basic and acidic residues" evidence="2">
    <location>
        <begin position="590"/>
        <end position="605"/>
    </location>
</feature>
<evidence type="ECO:0000256" key="3">
    <source>
        <dbReference type="SAM" id="Phobius"/>
    </source>
</evidence>
<protein>
    <submittedName>
        <fullName evidence="4">Uncharacterized protein</fullName>
    </submittedName>
</protein>
<keyword evidence="3" id="KW-1133">Transmembrane helix</keyword>
<dbReference type="EMBL" id="BFAD01000001">
    <property type="protein sequence ID" value="GBE77682.1"/>
    <property type="molecule type" value="Genomic_DNA"/>
</dbReference>
<feature type="compositionally biased region" description="Polar residues" evidence="2">
    <location>
        <begin position="132"/>
        <end position="142"/>
    </location>
</feature>
<comment type="caution">
    <text evidence="4">The sequence shown here is derived from an EMBL/GenBank/DDBJ whole genome shotgun (WGS) entry which is preliminary data.</text>
</comment>
<keyword evidence="3" id="KW-0472">Membrane</keyword>